<gene>
    <name evidence="14" type="primary">nagA</name>
    <name evidence="14" type="ORF">CYL18_01830</name>
</gene>
<dbReference type="AlphaFoldDB" id="A0A2S7N3R4"/>
<dbReference type="Proteomes" id="UP000239663">
    <property type="component" value="Unassembled WGS sequence"/>
</dbReference>
<feature type="binding site" evidence="12">
    <location>
        <position position="125"/>
    </location>
    <ligand>
        <name>Zn(2+)</name>
        <dbReference type="ChEBI" id="CHEBI:29105"/>
    </ligand>
</feature>
<evidence type="ECO:0000256" key="8">
    <source>
        <dbReference type="ARBA" id="ARBA00060590"/>
    </source>
</evidence>
<feature type="binding site" evidence="11">
    <location>
        <position position="136"/>
    </location>
    <ligand>
        <name>substrate</name>
    </ligand>
</feature>
<dbReference type="FunFam" id="3.20.20.140:FF:000004">
    <property type="entry name" value="N-acetylglucosamine-6-phosphate deacetylase"/>
    <property type="match status" value="1"/>
</dbReference>
<feature type="binding site" evidence="11">
    <location>
        <begin position="304"/>
        <end position="306"/>
    </location>
    <ligand>
        <name>substrate</name>
    </ligand>
</feature>
<evidence type="ECO:0000313" key="15">
    <source>
        <dbReference type="Proteomes" id="UP000239663"/>
    </source>
</evidence>
<evidence type="ECO:0000256" key="11">
    <source>
        <dbReference type="PIRSR" id="PIRSR038994-2"/>
    </source>
</evidence>
<dbReference type="PANTHER" id="PTHR11113">
    <property type="entry name" value="N-ACETYLGLUCOSAMINE-6-PHOSPHATE DEACETYLASE"/>
    <property type="match status" value="1"/>
</dbReference>
<dbReference type="PIRSF" id="PIRSF038994">
    <property type="entry name" value="NagA"/>
    <property type="match status" value="1"/>
</dbReference>
<dbReference type="GO" id="GO:0006046">
    <property type="term" value="P:N-acetylglucosamine catabolic process"/>
    <property type="evidence" value="ECO:0007669"/>
    <property type="project" value="TreeGrafter"/>
</dbReference>
<comment type="cofactor">
    <cofactor evidence="12">
        <name>a divalent metal cation</name>
        <dbReference type="ChEBI" id="CHEBI:60240"/>
    </cofactor>
    <text evidence="12">Binds 1 divalent metal cation per subunit.</text>
</comment>
<sequence>MKAIYAKRIYTPAEIVHSGYLLYENGLITGITAEKPNCEVEDYSSYSIIPGLIDTHIHGIAGNDTMDATGEALQGISLSLAKHGVTSFLPTTLTHDFEKVKDAVRIVSTQIGKTAGAEIIGSYVEGPYLTPEHRGAHPVNYMREVTIADFEELIEASNETIKVITIAPEKKDALEGISFLRQKGILVSMGHTNADYETANLAMKAGANIAVHTFNGMRAFNHREPGCLGAFLTNEEVYCELIADLEHVHPAAIKLLYKAKGLEKILLISDSMAAADLPDGDYELGSLPVKVVNGTARTLETGSLAGSTANMMDCLRNMYDVLNLPLEVILPMTSRNQAELLGIDNETGSLEAGKKLNAAIINDEFEVQATFVNGLAVYERDLNRCL</sequence>
<dbReference type="InterPro" id="IPR011059">
    <property type="entry name" value="Metal-dep_hydrolase_composite"/>
</dbReference>
<feature type="binding site" evidence="12">
    <location>
        <position position="191"/>
    </location>
    <ligand>
        <name>Zn(2+)</name>
        <dbReference type="ChEBI" id="CHEBI:29105"/>
    </ligand>
</feature>
<organism evidence="14 15">
    <name type="scientific">Pradoshia eiseniae</name>
    <dbReference type="NCBI Taxonomy" id="2064768"/>
    <lineage>
        <taxon>Bacteria</taxon>
        <taxon>Bacillati</taxon>
        <taxon>Bacillota</taxon>
        <taxon>Bacilli</taxon>
        <taxon>Bacillales</taxon>
        <taxon>Bacillaceae</taxon>
        <taxon>Pradoshia</taxon>
    </lineage>
</organism>
<dbReference type="InterPro" id="IPR003764">
    <property type="entry name" value="GlcNAc_6-P_deAcase"/>
</dbReference>
<keyword evidence="15" id="KW-1185">Reference proteome</keyword>
<feature type="binding site" evidence="11">
    <location>
        <begin position="215"/>
        <end position="216"/>
    </location>
    <ligand>
        <name>substrate</name>
    </ligand>
</feature>
<dbReference type="EC" id="3.5.1.25" evidence="2"/>
<dbReference type="Pfam" id="PF01979">
    <property type="entry name" value="Amidohydro_1"/>
    <property type="match status" value="1"/>
</dbReference>
<evidence type="ECO:0000256" key="9">
    <source>
        <dbReference type="PIRNR" id="PIRNR038994"/>
    </source>
</evidence>
<name>A0A2S7N3R4_9BACI</name>
<dbReference type="Gene3D" id="2.30.40.10">
    <property type="entry name" value="Urease, subunit C, domain 1"/>
    <property type="match status" value="1"/>
</dbReference>
<reference evidence="14 15" key="1">
    <citation type="submission" date="2017-12" db="EMBL/GenBank/DDBJ databases">
        <title>Taxonomic description and draft genome of Pradoshia cofamensis Gen. nov., sp. nov., a thermotolerant bacillale isolated from anterior gut of earthworm Eisenia fetida.</title>
        <authorList>
            <person name="Saha T."/>
            <person name="Chakraborty R."/>
        </authorList>
    </citation>
    <scope>NUCLEOTIDE SEQUENCE [LARGE SCALE GENOMIC DNA]</scope>
    <source>
        <strain evidence="14 15">EAG3</strain>
    </source>
</reference>
<evidence type="ECO:0000256" key="1">
    <source>
        <dbReference type="ARBA" id="ARBA00010716"/>
    </source>
</evidence>
<feature type="binding site" evidence="12">
    <location>
        <position position="212"/>
    </location>
    <ligand>
        <name>Zn(2+)</name>
        <dbReference type="ChEBI" id="CHEBI:29105"/>
    </ligand>
</feature>
<dbReference type="OrthoDB" id="9776488at2"/>
<evidence type="ECO:0000256" key="7">
    <source>
        <dbReference type="ARBA" id="ARBA00047647"/>
    </source>
</evidence>
<evidence type="ECO:0000256" key="4">
    <source>
        <dbReference type="ARBA" id="ARBA00022723"/>
    </source>
</evidence>
<dbReference type="InterPro" id="IPR032466">
    <property type="entry name" value="Metal_Hydrolase"/>
</dbReference>
<dbReference type="SUPFAM" id="SSF51338">
    <property type="entry name" value="Composite domain of metallo-dependent hydrolases"/>
    <property type="match status" value="1"/>
</dbReference>
<evidence type="ECO:0000256" key="2">
    <source>
        <dbReference type="ARBA" id="ARBA00011899"/>
    </source>
</evidence>
<evidence type="ECO:0000256" key="12">
    <source>
        <dbReference type="PIRSR" id="PIRSR038994-3"/>
    </source>
</evidence>
<accession>A0A2S7N3R4</accession>
<proteinExistence type="inferred from homology"/>
<dbReference type="GO" id="GO:0008448">
    <property type="term" value="F:N-acetylglucosamine-6-phosphate deacetylase activity"/>
    <property type="evidence" value="ECO:0007669"/>
    <property type="project" value="UniProtKB-EC"/>
</dbReference>
<comment type="similarity">
    <text evidence="1 9">Belongs to the metallo-dependent hydrolases superfamily. NagA family.</text>
</comment>
<evidence type="ECO:0000256" key="10">
    <source>
        <dbReference type="PIRSR" id="PIRSR038994-1"/>
    </source>
</evidence>
<evidence type="ECO:0000256" key="6">
    <source>
        <dbReference type="ARBA" id="ARBA00023277"/>
    </source>
</evidence>
<comment type="catalytic activity">
    <reaction evidence="7">
        <text>N-acetyl-D-glucosamine 6-phosphate + H2O = D-glucosamine 6-phosphate + acetate</text>
        <dbReference type="Rhea" id="RHEA:22936"/>
        <dbReference type="ChEBI" id="CHEBI:15377"/>
        <dbReference type="ChEBI" id="CHEBI:30089"/>
        <dbReference type="ChEBI" id="CHEBI:57513"/>
        <dbReference type="ChEBI" id="CHEBI:58725"/>
        <dbReference type="EC" id="3.5.1.25"/>
    </reaction>
</comment>
<dbReference type="InterPro" id="IPR006680">
    <property type="entry name" value="Amidohydro-rel"/>
</dbReference>
<evidence type="ECO:0000256" key="3">
    <source>
        <dbReference type="ARBA" id="ARBA00018029"/>
    </source>
</evidence>
<feature type="binding site" evidence="11">
    <location>
        <position position="247"/>
    </location>
    <ligand>
        <name>substrate</name>
    </ligand>
</feature>
<keyword evidence="6 9" id="KW-0119">Carbohydrate metabolism</keyword>
<dbReference type="CDD" id="cd00854">
    <property type="entry name" value="NagA"/>
    <property type="match status" value="1"/>
</dbReference>
<dbReference type="SUPFAM" id="SSF51556">
    <property type="entry name" value="Metallo-dependent hydrolases"/>
    <property type="match status" value="1"/>
</dbReference>
<dbReference type="PANTHER" id="PTHR11113:SF14">
    <property type="entry name" value="N-ACETYLGLUCOSAMINE-6-PHOSPHATE DEACETYLASE"/>
    <property type="match status" value="1"/>
</dbReference>
<dbReference type="RefSeq" id="WP_104847755.1">
    <property type="nucleotide sequence ID" value="NZ_PKOZ01000001.1"/>
</dbReference>
<keyword evidence="4 12" id="KW-0479">Metal-binding</keyword>
<evidence type="ECO:0000256" key="5">
    <source>
        <dbReference type="ARBA" id="ARBA00022801"/>
    </source>
</evidence>
<feature type="binding site" evidence="11">
    <location>
        <position position="223"/>
    </location>
    <ligand>
        <name>substrate</name>
    </ligand>
</feature>
<comment type="caution">
    <text evidence="14">The sequence shown here is derived from an EMBL/GenBank/DDBJ whole genome shotgun (WGS) entry which is preliminary data.</text>
</comment>
<evidence type="ECO:0000259" key="13">
    <source>
        <dbReference type="Pfam" id="PF01979"/>
    </source>
</evidence>
<dbReference type="GO" id="GO:0046872">
    <property type="term" value="F:metal ion binding"/>
    <property type="evidence" value="ECO:0007669"/>
    <property type="project" value="UniProtKB-KW"/>
</dbReference>
<evidence type="ECO:0000313" key="14">
    <source>
        <dbReference type="EMBL" id="PQD96658.1"/>
    </source>
</evidence>
<dbReference type="NCBIfam" id="TIGR00221">
    <property type="entry name" value="nagA"/>
    <property type="match status" value="1"/>
</dbReference>
<feature type="domain" description="Amidohydrolase-related" evidence="13">
    <location>
        <begin position="48"/>
        <end position="375"/>
    </location>
</feature>
<dbReference type="EMBL" id="PKOZ01000001">
    <property type="protein sequence ID" value="PQD96658.1"/>
    <property type="molecule type" value="Genomic_DNA"/>
</dbReference>
<dbReference type="Gene3D" id="3.20.20.140">
    <property type="entry name" value="Metal-dependent hydrolases"/>
    <property type="match status" value="1"/>
</dbReference>
<keyword evidence="5 9" id="KW-0378">Hydrolase</keyword>
<feature type="active site" description="Proton donor/acceptor" evidence="10">
    <location>
        <position position="270"/>
    </location>
</feature>
<comment type="pathway">
    <text evidence="8">Amino-sugar metabolism; N-acetylneuraminate degradation; D-fructose 6-phosphate from N-acetylneuraminate: step 4/5.</text>
</comment>
<protein>
    <recommendedName>
        <fullName evidence="3">N-acetylglucosamine-6-phosphate deacetylase</fullName>
        <ecNumber evidence="2">3.5.1.25</ecNumber>
    </recommendedName>
</protein>